<feature type="region of interest" description="Disordered" evidence="1">
    <location>
        <begin position="76"/>
        <end position="96"/>
    </location>
</feature>
<protein>
    <submittedName>
        <fullName evidence="2">Uncharacterized protein</fullName>
    </submittedName>
</protein>
<organism evidence="2 3">
    <name type="scientific">Euphydryas editha</name>
    <name type="common">Edith's checkerspot</name>
    <dbReference type="NCBI Taxonomy" id="104508"/>
    <lineage>
        <taxon>Eukaryota</taxon>
        <taxon>Metazoa</taxon>
        <taxon>Ecdysozoa</taxon>
        <taxon>Arthropoda</taxon>
        <taxon>Hexapoda</taxon>
        <taxon>Insecta</taxon>
        <taxon>Pterygota</taxon>
        <taxon>Neoptera</taxon>
        <taxon>Endopterygota</taxon>
        <taxon>Lepidoptera</taxon>
        <taxon>Glossata</taxon>
        <taxon>Ditrysia</taxon>
        <taxon>Papilionoidea</taxon>
        <taxon>Nymphalidae</taxon>
        <taxon>Nymphalinae</taxon>
        <taxon>Euphydryas</taxon>
    </lineage>
</organism>
<evidence type="ECO:0000256" key="1">
    <source>
        <dbReference type="SAM" id="MobiDB-lite"/>
    </source>
</evidence>
<reference evidence="2" key="1">
    <citation type="submission" date="2022-03" db="EMBL/GenBank/DDBJ databases">
        <authorList>
            <person name="Tunstrom K."/>
        </authorList>
    </citation>
    <scope>NUCLEOTIDE SEQUENCE</scope>
</reference>
<dbReference type="Proteomes" id="UP001153954">
    <property type="component" value="Unassembled WGS sequence"/>
</dbReference>
<gene>
    <name evidence="2" type="ORF">EEDITHA_LOCUS15150</name>
</gene>
<evidence type="ECO:0000313" key="2">
    <source>
        <dbReference type="EMBL" id="CAH2100260.1"/>
    </source>
</evidence>
<comment type="caution">
    <text evidence="2">The sequence shown here is derived from an EMBL/GenBank/DDBJ whole genome shotgun (WGS) entry which is preliminary data.</text>
</comment>
<dbReference type="AlphaFoldDB" id="A0AAU9UQZ1"/>
<feature type="compositionally biased region" description="Basic residues" evidence="1">
    <location>
        <begin position="76"/>
        <end position="85"/>
    </location>
</feature>
<accession>A0AAU9UQZ1</accession>
<proteinExistence type="predicted"/>
<dbReference type="EMBL" id="CAKOGL010000022">
    <property type="protein sequence ID" value="CAH2100260.1"/>
    <property type="molecule type" value="Genomic_DNA"/>
</dbReference>
<evidence type="ECO:0000313" key="3">
    <source>
        <dbReference type="Proteomes" id="UP001153954"/>
    </source>
</evidence>
<sequence length="157" mass="17588">MVETLSLNRGYTERGRIGDENWFTFRTVVRAWLRVVVAVGWAMLSGGAREARAGHGGLLLDTAVRPVRASAARAARHWAAHRPRPRPPGVRAHARTRRRDRTAPLAFCFRPAPRAPAPHRPHDTTHAMYRLSTLLVSALFEKSLICTRCVKHNAECV</sequence>
<keyword evidence="3" id="KW-1185">Reference proteome</keyword>
<name>A0AAU9UQZ1_EUPED</name>